<proteinExistence type="predicted"/>
<dbReference type="AlphaFoldDB" id="A0AAW1THM1"/>
<name>A0AAW1THM1_9CHLO</name>
<gene>
    <name evidence="1" type="ORF">WJX84_004381</name>
</gene>
<keyword evidence="2" id="KW-1185">Reference proteome</keyword>
<evidence type="ECO:0000313" key="2">
    <source>
        <dbReference type="Proteomes" id="UP001485043"/>
    </source>
</evidence>
<accession>A0AAW1THM1</accession>
<comment type="caution">
    <text evidence="1">The sequence shown here is derived from an EMBL/GenBank/DDBJ whole genome shotgun (WGS) entry which is preliminary data.</text>
</comment>
<reference evidence="1 2" key="1">
    <citation type="journal article" date="2024" name="Nat. Commun.">
        <title>Phylogenomics reveals the evolutionary origins of lichenization in chlorophyte algae.</title>
        <authorList>
            <person name="Puginier C."/>
            <person name="Libourel C."/>
            <person name="Otte J."/>
            <person name="Skaloud P."/>
            <person name="Haon M."/>
            <person name="Grisel S."/>
            <person name="Petersen M."/>
            <person name="Berrin J.G."/>
            <person name="Delaux P.M."/>
            <person name="Dal Grande F."/>
            <person name="Keller J."/>
        </authorList>
    </citation>
    <scope>NUCLEOTIDE SEQUENCE [LARGE SCALE GENOMIC DNA]</scope>
    <source>
        <strain evidence="1 2">SAG 2523</strain>
    </source>
</reference>
<sequence length="102" mass="11396">MGVLRIQHRSFHTINWQRVGCVPTDPYGLRQLEVLLQTATAQACLCLEMGPCKAVATSCPMVPVAPTAKILTMATAGEKTWMTKRRAARFFRKLTGQKTTRF</sequence>
<evidence type="ECO:0000313" key="1">
    <source>
        <dbReference type="EMBL" id="KAK9868288.1"/>
    </source>
</evidence>
<protein>
    <submittedName>
        <fullName evidence="1">Uncharacterized protein</fullName>
    </submittedName>
</protein>
<dbReference type="EMBL" id="JALJOV010000036">
    <property type="protein sequence ID" value="KAK9868288.1"/>
    <property type="molecule type" value="Genomic_DNA"/>
</dbReference>
<dbReference type="Proteomes" id="UP001485043">
    <property type="component" value="Unassembled WGS sequence"/>
</dbReference>
<organism evidence="1 2">
    <name type="scientific">Apatococcus fuscideae</name>
    <dbReference type="NCBI Taxonomy" id="2026836"/>
    <lineage>
        <taxon>Eukaryota</taxon>
        <taxon>Viridiplantae</taxon>
        <taxon>Chlorophyta</taxon>
        <taxon>core chlorophytes</taxon>
        <taxon>Trebouxiophyceae</taxon>
        <taxon>Chlorellales</taxon>
        <taxon>Chlorellaceae</taxon>
        <taxon>Apatococcus</taxon>
    </lineage>
</organism>